<dbReference type="RefSeq" id="WP_132804606.1">
    <property type="nucleotide sequence ID" value="NZ_SMAK01000001.1"/>
</dbReference>
<dbReference type="AlphaFoldDB" id="A0A4R3MH88"/>
<proteinExistence type="predicted"/>
<protein>
    <submittedName>
        <fullName evidence="2">Uncharacterized protein</fullName>
    </submittedName>
</protein>
<evidence type="ECO:0000313" key="2">
    <source>
        <dbReference type="EMBL" id="TCT13191.1"/>
    </source>
</evidence>
<organism evidence="2 3">
    <name type="scientific">Tepidamorphus gemmatus</name>
    <dbReference type="NCBI Taxonomy" id="747076"/>
    <lineage>
        <taxon>Bacteria</taxon>
        <taxon>Pseudomonadati</taxon>
        <taxon>Pseudomonadota</taxon>
        <taxon>Alphaproteobacteria</taxon>
        <taxon>Hyphomicrobiales</taxon>
        <taxon>Tepidamorphaceae</taxon>
        <taxon>Tepidamorphus</taxon>
    </lineage>
</organism>
<gene>
    <name evidence="2" type="ORF">EDC22_10151</name>
</gene>
<accession>A0A4R3MH88</accession>
<comment type="caution">
    <text evidence="2">The sequence shown here is derived from an EMBL/GenBank/DDBJ whole genome shotgun (WGS) entry which is preliminary data.</text>
</comment>
<evidence type="ECO:0000313" key="3">
    <source>
        <dbReference type="Proteomes" id="UP000295678"/>
    </source>
</evidence>
<dbReference type="Proteomes" id="UP000295678">
    <property type="component" value="Unassembled WGS sequence"/>
</dbReference>
<name>A0A4R3MH88_9HYPH</name>
<feature type="region of interest" description="Disordered" evidence="1">
    <location>
        <begin position="1"/>
        <end position="64"/>
    </location>
</feature>
<dbReference type="EMBL" id="SMAK01000001">
    <property type="protein sequence ID" value="TCT13191.1"/>
    <property type="molecule type" value="Genomic_DNA"/>
</dbReference>
<sequence>MTRSPKTPTVPGRTPAGESPSKHLDELLDEGLEETFPASDPPVVITPGHEDSPTGDPGEGGSNP</sequence>
<keyword evidence="3" id="KW-1185">Reference proteome</keyword>
<reference evidence="2 3" key="1">
    <citation type="submission" date="2019-03" db="EMBL/GenBank/DDBJ databases">
        <title>Genomic Encyclopedia of Type Strains, Phase IV (KMG-IV): sequencing the most valuable type-strain genomes for metagenomic binning, comparative biology and taxonomic classification.</title>
        <authorList>
            <person name="Goeker M."/>
        </authorList>
    </citation>
    <scope>NUCLEOTIDE SEQUENCE [LARGE SCALE GENOMIC DNA]</scope>
    <source>
        <strain evidence="2 3">DSM 19345</strain>
    </source>
</reference>
<evidence type="ECO:0000256" key="1">
    <source>
        <dbReference type="SAM" id="MobiDB-lite"/>
    </source>
</evidence>